<dbReference type="Proteomes" id="UP000595636">
    <property type="component" value="Chromosome"/>
</dbReference>
<dbReference type="CDD" id="cd00093">
    <property type="entry name" value="HTH_XRE"/>
    <property type="match status" value="1"/>
</dbReference>
<dbReference type="Gene3D" id="1.10.260.40">
    <property type="entry name" value="lambda repressor-like DNA-binding domains"/>
    <property type="match status" value="1"/>
</dbReference>
<feature type="domain" description="HTH cro/C1-type" evidence="1">
    <location>
        <begin position="16"/>
        <end position="72"/>
    </location>
</feature>
<evidence type="ECO:0000259" key="1">
    <source>
        <dbReference type="PROSITE" id="PS50943"/>
    </source>
</evidence>
<dbReference type="InterPro" id="IPR043917">
    <property type="entry name" value="DUF5753"/>
</dbReference>
<dbReference type="AlphaFoldDB" id="A0A7T7I6L8"/>
<dbReference type="Pfam" id="PF19054">
    <property type="entry name" value="DUF5753"/>
    <property type="match status" value="1"/>
</dbReference>
<protein>
    <submittedName>
        <fullName evidence="2">Helix-turn-helix transcriptional regulator</fullName>
    </submittedName>
</protein>
<accession>A0A7T7I6L8</accession>
<dbReference type="SUPFAM" id="SSF47413">
    <property type="entry name" value="lambda repressor-like DNA-binding domains"/>
    <property type="match status" value="1"/>
</dbReference>
<keyword evidence="3" id="KW-1185">Reference proteome</keyword>
<dbReference type="KEGG" id="slf:JEQ17_22735"/>
<name>A0A7T7I6L8_9ACTN</name>
<gene>
    <name evidence="2" type="ORF">JEQ17_22735</name>
</gene>
<sequence length="281" mass="31850">MSTDFQSARIALGARLRELRTEAGLDGKGLAERLGWQRSKVSRLENGKQTPSGDDLRLWAEAVERPDVATELSGRLTGLETQYRSMRRQLANGHRARQEQAVAETEHTQMIRGLEVVRIPGLFQTAEYARHVFAANAAFRQIPDMDVEDAVRARIRRQSALYEPGRSFRMLIWEGALYALTSPREVMAAQLDRLVSLIGLDTVELGVVPFSAQLRRSPSHGFWIYDRRLVIVETLSTEMWLEDEESLALYERAWEWLDESAVQGAHAHRLIGRARAALNLS</sequence>
<dbReference type="InterPro" id="IPR010982">
    <property type="entry name" value="Lambda_DNA-bd_dom_sf"/>
</dbReference>
<reference evidence="2 3" key="1">
    <citation type="submission" date="2020-12" db="EMBL/GenBank/DDBJ databases">
        <title>A novel species.</title>
        <authorList>
            <person name="Li K."/>
        </authorList>
    </citation>
    <scope>NUCLEOTIDE SEQUENCE [LARGE SCALE GENOMIC DNA]</scope>
    <source>
        <strain evidence="2 3">ZYC-3</strain>
    </source>
</reference>
<dbReference type="Pfam" id="PF13560">
    <property type="entry name" value="HTH_31"/>
    <property type="match status" value="1"/>
</dbReference>
<organism evidence="2 3">
    <name type="scientific">Streptomyces liliifuscus</name>
    <dbReference type="NCBI Taxonomy" id="2797636"/>
    <lineage>
        <taxon>Bacteria</taxon>
        <taxon>Bacillati</taxon>
        <taxon>Actinomycetota</taxon>
        <taxon>Actinomycetes</taxon>
        <taxon>Kitasatosporales</taxon>
        <taxon>Streptomycetaceae</taxon>
        <taxon>Streptomyces</taxon>
    </lineage>
</organism>
<dbReference type="PROSITE" id="PS50943">
    <property type="entry name" value="HTH_CROC1"/>
    <property type="match status" value="1"/>
</dbReference>
<dbReference type="SMART" id="SM00530">
    <property type="entry name" value="HTH_XRE"/>
    <property type="match status" value="1"/>
</dbReference>
<proteinExistence type="predicted"/>
<evidence type="ECO:0000313" key="2">
    <source>
        <dbReference type="EMBL" id="QQM41980.1"/>
    </source>
</evidence>
<dbReference type="GO" id="GO:0003677">
    <property type="term" value="F:DNA binding"/>
    <property type="evidence" value="ECO:0007669"/>
    <property type="project" value="InterPro"/>
</dbReference>
<evidence type="ECO:0000313" key="3">
    <source>
        <dbReference type="Proteomes" id="UP000595636"/>
    </source>
</evidence>
<dbReference type="RefSeq" id="WP_200396942.1">
    <property type="nucleotide sequence ID" value="NZ_CP066831.1"/>
</dbReference>
<dbReference type="EMBL" id="CP066831">
    <property type="protein sequence ID" value="QQM41980.1"/>
    <property type="molecule type" value="Genomic_DNA"/>
</dbReference>
<dbReference type="InterPro" id="IPR001387">
    <property type="entry name" value="Cro/C1-type_HTH"/>
</dbReference>